<protein>
    <submittedName>
        <fullName evidence="3">Uncharacterized protein</fullName>
    </submittedName>
</protein>
<dbReference type="EMBL" id="BNJQ01000001">
    <property type="protein sequence ID" value="GHP01480.1"/>
    <property type="molecule type" value="Genomic_DNA"/>
</dbReference>
<keyword evidence="4" id="KW-1185">Reference proteome</keyword>
<feature type="chain" id="PRO_5032548943" evidence="2">
    <location>
        <begin position="30"/>
        <end position="370"/>
    </location>
</feature>
<gene>
    <name evidence="3" type="ORF">PPROV_000023600</name>
</gene>
<accession>A0A830H612</accession>
<evidence type="ECO:0000313" key="3">
    <source>
        <dbReference type="EMBL" id="GHP01480.1"/>
    </source>
</evidence>
<name>A0A830H612_9CHLO</name>
<keyword evidence="2" id="KW-0732">Signal</keyword>
<feature type="signal peptide" evidence="2">
    <location>
        <begin position="1"/>
        <end position="29"/>
    </location>
</feature>
<proteinExistence type="predicted"/>
<dbReference type="AlphaFoldDB" id="A0A830H612"/>
<sequence>MARQRGREACKAVRVVVAWLLLAAKCAYAQTANESPLLADADETNSTNATSPPYEGTAGCLRGSTRLRGGANEDVSNTHCTVFGPMAGQGRFIYRLVWNDSHNCSGVHDDIELTPSGTCRLRYVPAMMREPLIRRALIALGYNGTNTTNTTNATTTSPLAFKFEAEHGSKQSETTGGGEEVPYEDERLVELALEGNVPLLARFKAMQFVNTTDELQVSDADDENAGDNATLRDKARPDEVKLPDKLLAILANESFAVSTYTSCTETLGVFESVCHVERCSQCEDAMSKEKLFPQYNFTFGPPFEREAAYAFDADWGTTANITAASSAYHFRVRYEPGVCYRLGASRSVRYACASDNFRSVCPRLFPVCWS</sequence>
<organism evidence="3 4">
    <name type="scientific">Pycnococcus provasolii</name>
    <dbReference type="NCBI Taxonomy" id="41880"/>
    <lineage>
        <taxon>Eukaryota</taxon>
        <taxon>Viridiplantae</taxon>
        <taxon>Chlorophyta</taxon>
        <taxon>Pseudoscourfieldiophyceae</taxon>
        <taxon>Pseudoscourfieldiales</taxon>
        <taxon>Pycnococcaceae</taxon>
        <taxon>Pycnococcus</taxon>
    </lineage>
</organism>
<feature type="region of interest" description="Disordered" evidence="1">
    <location>
        <begin position="217"/>
        <end position="236"/>
    </location>
</feature>
<evidence type="ECO:0000256" key="1">
    <source>
        <dbReference type="SAM" id="MobiDB-lite"/>
    </source>
</evidence>
<evidence type="ECO:0000256" key="2">
    <source>
        <dbReference type="SAM" id="SignalP"/>
    </source>
</evidence>
<dbReference type="Proteomes" id="UP000660262">
    <property type="component" value="Unassembled WGS sequence"/>
</dbReference>
<reference evidence="3" key="1">
    <citation type="submission" date="2020-10" db="EMBL/GenBank/DDBJ databases">
        <title>Unveiling of a novel bifunctional photoreceptor, Dualchrome1, isolated from a cosmopolitan green alga.</title>
        <authorList>
            <person name="Suzuki S."/>
            <person name="Kawachi M."/>
        </authorList>
    </citation>
    <scope>NUCLEOTIDE SEQUENCE</scope>
    <source>
        <strain evidence="3">NIES 2893</strain>
    </source>
</reference>
<comment type="caution">
    <text evidence="3">The sequence shown here is derived from an EMBL/GenBank/DDBJ whole genome shotgun (WGS) entry which is preliminary data.</text>
</comment>
<evidence type="ECO:0000313" key="4">
    <source>
        <dbReference type="Proteomes" id="UP000660262"/>
    </source>
</evidence>